<dbReference type="GO" id="GO:0043843">
    <property type="term" value="F:ADP-specific glucokinase activity"/>
    <property type="evidence" value="ECO:0007669"/>
    <property type="project" value="TreeGrafter"/>
</dbReference>
<evidence type="ECO:0000256" key="6">
    <source>
        <dbReference type="ARBA" id="ARBA00023152"/>
    </source>
</evidence>
<keyword evidence="8" id="KW-1185">Reference proteome</keyword>
<evidence type="ECO:0000256" key="4">
    <source>
        <dbReference type="ARBA" id="ARBA00022777"/>
    </source>
</evidence>
<organism evidence="7 8">
    <name type="scientific">Owenia fusiformis</name>
    <name type="common">Polychaete worm</name>
    <dbReference type="NCBI Taxonomy" id="6347"/>
    <lineage>
        <taxon>Eukaryota</taxon>
        <taxon>Metazoa</taxon>
        <taxon>Spiralia</taxon>
        <taxon>Lophotrochozoa</taxon>
        <taxon>Annelida</taxon>
        <taxon>Polychaeta</taxon>
        <taxon>Sedentaria</taxon>
        <taxon>Canalipalpata</taxon>
        <taxon>Sabellida</taxon>
        <taxon>Oweniida</taxon>
        <taxon>Oweniidae</taxon>
        <taxon>Owenia</taxon>
    </lineage>
</organism>
<accession>A0A8J1U5M9</accession>
<keyword evidence="6" id="KW-0324">Glycolysis</keyword>
<evidence type="ECO:0000256" key="5">
    <source>
        <dbReference type="ARBA" id="ARBA00022842"/>
    </source>
</evidence>
<evidence type="ECO:0000256" key="1">
    <source>
        <dbReference type="ARBA" id="ARBA00022490"/>
    </source>
</evidence>
<evidence type="ECO:0000256" key="2">
    <source>
        <dbReference type="ARBA" id="ARBA00022679"/>
    </source>
</evidence>
<keyword evidence="5" id="KW-0460">Magnesium</keyword>
<dbReference type="EMBL" id="CAIIXF020000008">
    <property type="protein sequence ID" value="CAH1791785.1"/>
    <property type="molecule type" value="Genomic_DNA"/>
</dbReference>
<dbReference type="OrthoDB" id="5847021at2759"/>
<keyword evidence="1" id="KW-0963">Cytoplasm</keyword>
<dbReference type="Proteomes" id="UP000749559">
    <property type="component" value="Unassembled WGS sequence"/>
</dbReference>
<sequence length="487" mass="55028">MFTYCWKRYEMALTSLKTGGLLSVIILILAVYYKRSNDEYLETHIHEVLDGLLRAERKVQQDQKTKVAVGFGACFDYYTNATQLLDSISVEPSSSPEHYTSINSKGELAQLVAYFFGVGAAAERYIKNKVLWQEMLQGAQGLPYMRTTVGGNAPVMAKRFITEGFDVLLGARISKKLANMISPDMKVAGGDLMEDDVHISLEYKTGEKWGPYTSPRANRIFLHSDQTNPYINALEEFQIALREFNPKLLVIGGLQMLDHFPFELGERESRLQKLSDMLRTTQKETLVHFEMASFTEETLMLDLADYLIPYSDSLGMNEQELPNIVSILTYRNITVLSDPYPRVATVLDQMRELYSLLEKFPETKGRRKVSRLHIHTLPFQAILTRRNSAWKNTMSATAKAALMGIRHVCNSSHIDLHKSKLIMDESFSTTTDDKFRERIPLNSNRPVSCWEEGDYQICVAPNLVCTDVVQTGGGGDNISSAGLVLQI</sequence>
<dbReference type="Pfam" id="PF04587">
    <property type="entry name" value="ADP_PFK_GK"/>
    <property type="match status" value="1"/>
</dbReference>
<comment type="caution">
    <text evidence="7">The sequence shown here is derived from an EMBL/GenBank/DDBJ whole genome shotgun (WGS) entry which is preliminary data.</text>
</comment>
<reference evidence="7" key="1">
    <citation type="submission" date="2022-03" db="EMBL/GenBank/DDBJ databases">
        <authorList>
            <person name="Martin C."/>
        </authorList>
    </citation>
    <scope>NUCLEOTIDE SEQUENCE</scope>
</reference>
<dbReference type="GO" id="GO:0006006">
    <property type="term" value="P:glucose metabolic process"/>
    <property type="evidence" value="ECO:0007669"/>
    <property type="project" value="TreeGrafter"/>
</dbReference>
<gene>
    <name evidence="7" type="ORF">OFUS_LOCUS16832</name>
</gene>
<dbReference type="GO" id="GO:0046872">
    <property type="term" value="F:metal ion binding"/>
    <property type="evidence" value="ECO:0007669"/>
    <property type="project" value="UniProtKB-KW"/>
</dbReference>
<keyword evidence="2" id="KW-0808">Transferase</keyword>
<dbReference type="GO" id="GO:0006096">
    <property type="term" value="P:glycolytic process"/>
    <property type="evidence" value="ECO:0007669"/>
    <property type="project" value="UniProtKB-KW"/>
</dbReference>
<keyword evidence="3" id="KW-0479">Metal-binding</keyword>
<dbReference type="SUPFAM" id="SSF53613">
    <property type="entry name" value="Ribokinase-like"/>
    <property type="match status" value="1"/>
</dbReference>
<dbReference type="GO" id="GO:0005783">
    <property type="term" value="C:endoplasmic reticulum"/>
    <property type="evidence" value="ECO:0007669"/>
    <property type="project" value="TreeGrafter"/>
</dbReference>
<dbReference type="InterPro" id="IPR007666">
    <property type="entry name" value="ADP_PFK/GK"/>
</dbReference>
<dbReference type="Gene3D" id="3.40.1190.20">
    <property type="match status" value="1"/>
</dbReference>
<evidence type="ECO:0000313" key="8">
    <source>
        <dbReference type="Proteomes" id="UP000749559"/>
    </source>
</evidence>
<evidence type="ECO:0000313" key="7">
    <source>
        <dbReference type="EMBL" id="CAH1791785.1"/>
    </source>
</evidence>
<dbReference type="PANTHER" id="PTHR21208:SF1">
    <property type="entry name" value="ADP-DEPENDENT GLUCOKINASE"/>
    <property type="match status" value="1"/>
</dbReference>
<protein>
    <submittedName>
        <fullName evidence="7">Uncharacterized protein</fullName>
    </submittedName>
</protein>
<dbReference type="PROSITE" id="PS51255">
    <property type="entry name" value="ADPK"/>
    <property type="match status" value="1"/>
</dbReference>
<dbReference type="InterPro" id="IPR029056">
    <property type="entry name" value="Ribokinase-like"/>
</dbReference>
<proteinExistence type="predicted"/>
<dbReference type="PANTHER" id="PTHR21208">
    <property type="entry name" value="ADP-DEPENDENT GLUCOKINASE"/>
    <property type="match status" value="1"/>
</dbReference>
<dbReference type="AlphaFoldDB" id="A0A8J1U5M9"/>
<evidence type="ECO:0000256" key="3">
    <source>
        <dbReference type="ARBA" id="ARBA00022723"/>
    </source>
</evidence>
<name>A0A8J1U5M9_OWEFU</name>
<keyword evidence="4" id="KW-0418">Kinase</keyword>